<dbReference type="AlphaFoldDB" id="A0A6B0UR02"/>
<feature type="signal peptide" evidence="2">
    <location>
        <begin position="1"/>
        <end position="22"/>
    </location>
</feature>
<name>A0A6B0UR02_IXORI</name>
<feature type="transmembrane region" description="Helical" evidence="1">
    <location>
        <begin position="98"/>
        <end position="120"/>
    </location>
</feature>
<reference evidence="3" key="1">
    <citation type="submission" date="2019-12" db="EMBL/GenBank/DDBJ databases">
        <title>An insight into the sialome of adult female Ixodes ricinus ticks feeding for 6 days.</title>
        <authorList>
            <person name="Perner J."/>
            <person name="Ribeiro J.M.C."/>
        </authorList>
    </citation>
    <scope>NUCLEOTIDE SEQUENCE</scope>
    <source>
        <strain evidence="3">Semi-engorged</strain>
        <tissue evidence="3">Salivary glands</tissue>
    </source>
</reference>
<feature type="chain" id="PRO_5025626659" evidence="2">
    <location>
        <begin position="23"/>
        <end position="130"/>
    </location>
</feature>
<protein>
    <submittedName>
        <fullName evidence="3">Putative secreted protein</fullName>
    </submittedName>
</protein>
<organism evidence="3">
    <name type="scientific">Ixodes ricinus</name>
    <name type="common">Common tick</name>
    <name type="synonym">Acarus ricinus</name>
    <dbReference type="NCBI Taxonomy" id="34613"/>
    <lineage>
        <taxon>Eukaryota</taxon>
        <taxon>Metazoa</taxon>
        <taxon>Ecdysozoa</taxon>
        <taxon>Arthropoda</taxon>
        <taxon>Chelicerata</taxon>
        <taxon>Arachnida</taxon>
        <taxon>Acari</taxon>
        <taxon>Parasitiformes</taxon>
        <taxon>Ixodida</taxon>
        <taxon>Ixodoidea</taxon>
        <taxon>Ixodidae</taxon>
        <taxon>Ixodinae</taxon>
        <taxon>Ixodes</taxon>
    </lineage>
</organism>
<proteinExistence type="predicted"/>
<sequence length="130" mass="14605">MFLMNFHLVDSLLALSVGIVTSAILVQEGIEVVFSWVLLAAHEHHVFEKVCKTLQMLRLMEAPNSNAESGCCHLVLLSIEGLAFRLRRMARFRVAVSFHLRAGTTGVFIIASALVGRTFVGKRQERIWRI</sequence>
<keyword evidence="1" id="KW-1133">Transmembrane helix</keyword>
<dbReference type="EMBL" id="GIFC01010122">
    <property type="protein sequence ID" value="MXU92205.1"/>
    <property type="molecule type" value="Transcribed_RNA"/>
</dbReference>
<evidence type="ECO:0000313" key="3">
    <source>
        <dbReference type="EMBL" id="MXU92205.1"/>
    </source>
</evidence>
<accession>A0A6B0UR02</accession>
<keyword evidence="2" id="KW-0732">Signal</keyword>
<keyword evidence="1" id="KW-0472">Membrane</keyword>
<evidence type="ECO:0000256" key="1">
    <source>
        <dbReference type="SAM" id="Phobius"/>
    </source>
</evidence>
<evidence type="ECO:0000256" key="2">
    <source>
        <dbReference type="SAM" id="SignalP"/>
    </source>
</evidence>
<keyword evidence="1" id="KW-0812">Transmembrane</keyword>